<sequence>MMITLDWCSDLLSSVARPIDRPFCCWKHSRGQSQVTFLLTSTMLYEKGLHRHFSHSSENEALGHFVPPSVNPANPLSTLR</sequence>
<evidence type="ECO:0000313" key="3">
    <source>
        <dbReference type="Proteomes" id="UP000027265"/>
    </source>
</evidence>
<name>A0A067PZ51_9AGAM</name>
<dbReference type="EMBL" id="KL197716">
    <property type="protein sequence ID" value="KDQ59175.1"/>
    <property type="molecule type" value="Genomic_DNA"/>
</dbReference>
<dbReference type="HOGENOM" id="CLU_2590100_0_0_1"/>
<dbReference type="AlphaFoldDB" id="A0A067PZ51"/>
<keyword evidence="3" id="KW-1185">Reference proteome</keyword>
<evidence type="ECO:0000256" key="1">
    <source>
        <dbReference type="SAM" id="MobiDB-lite"/>
    </source>
</evidence>
<organism evidence="2 3">
    <name type="scientific">Jaapia argillacea MUCL 33604</name>
    <dbReference type="NCBI Taxonomy" id="933084"/>
    <lineage>
        <taxon>Eukaryota</taxon>
        <taxon>Fungi</taxon>
        <taxon>Dikarya</taxon>
        <taxon>Basidiomycota</taxon>
        <taxon>Agaricomycotina</taxon>
        <taxon>Agaricomycetes</taxon>
        <taxon>Agaricomycetidae</taxon>
        <taxon>Jaapiales</taxon>
        <taxon>Jaapiaceae</taxon>
        <taxon>Jaapia</taxon>
    </lineage>
</organism>
<dbReference type="Proteomes" id="UP000027265">
    <property type="component" value="Unassembled WGS sequence"/>
</dbReference>
<accession>A0A067PZ51</accession>
<feature type="compositionally biased region" description="Polar residues" evidence="1">
    <location>
        <begin position="71"/>
        <end position="80"/>
    </location>
</feature>
<dbReference type="InParanoid" id="A0A067PZ51"/>
<gene>
    <name evidence="2" type="ORF">JAAARDRAFT_33903</name>
</gene>
<feature type="region of interest" description="Disordered" evidence="1">
    <location>
        <begin position="60"/>
        <end position="80"/>
    </location>
</feature>
<reference evidence="3" key="1">
    <citation type="journal article" date="2014" name="Proc. Natl. Acad. Sci. U.S.A.">
        <title>Extensive sampling of basidiomycete genomes demonstrates inadequacy of the white-rot/brown-rot paradigm for wood decay fungi.</title>
        <authorList>
            <person name="Riley R."/>
            <person name="Salamov A.A."/>
            <person name="Brown D.W."/>
            <person name="Nagy L.G."/>
            <person name="Floudas D."/>
            <person name="Held B.W."/>
            <person name="Levasseur A."/>
            <person name="Lombard V."/>
            <person name="Morin E."/>
            <person name="Otillar R."/>
            <person name="Lindquist E.A."/>
            <person name="Sun H."/>
            <person name="LaButti K.M."/>
            <person name="Schmutz J."/>
            <person name="Jabbour D."/>
            <person name="Luo H."/>
            <person name="Baker S.E."/>
            <person name="Pisabarro A.G."/>
            <person name="Walton J.D."/>
            <person name="Blanchette R.A."/>
            <person name="Henrissat B."/>
            <person name="Martin F."/>
            <person name="Cullen D."/>
            <person name="Hibbett D.S."/>
            <person name="Grigoriev I.V."/>
        </authorList>
    </citation>
    <scope>NUCLEOTIDE SEQUENCE [LARGE SCALE GENOMIC DNA]</scope>
    <source>
        <strain evidence="3">MUCL 33604</strain>
    </source>
</reference>
<evidence type="ECO:0000313" key="2">
    <source>
        <dbReference type="EMBL" id="KDQ59175.1"/>
    </source>
</evidence>
<protein>
    <submittedName>
        <fullName evidence="2">Uncharacterized protein</fullName>
    </submittedName>
</protein>
<proteinExistence type="predicted"/>